<sequence>MPGSCHADTNWKEETNQPDHRAITVVSAYDILGITASADEETVLQAYRARVKEAHPDHGGSLAEFNRVRRAYTHITSEASADQFETETATGTDANQDVAQGSNAESTPPSSSVSPSDNDTEETEVVGPTVEYLDYEVLDEYGWELTDPDLFAKADAVDLDSDTHGIFIVEPRESILEAAERYGLFWPYACRGGACANCAVAIIDGAVEMSVNTILTQGMLDQGVRLSCIGQPVTSDLQVVFNIEQLPGLRELRLPADQFSTTRTDDPS</sequence>
<protein>
    <submittedName>
        <fullName evidence="12">Ferredoxin</fullName>
    </submittedName>
</protein>
<evidence type="ECO:0000259" key="11">
    <source>
        <dbReference type="PROSITE" id="PS51085"/>
    </source>
</evidence>
<dbReference type="Pfam" id="PF00111">
    <property type="entry name" value="Fer2"/>
    <property type="match status" value="1"/>
</dbReference>
<name>U1MSQ0_9EURY</name>
<proteinExistence type="inferred from homology"/>
<dbReference type="CDD" id="cd06257">
    <property type="entry name" value="DnaJ"/>
    <property type="match status" value="1"/>
</dbReference>
<feature type="region of interest" description="Disordered" evidence="9">
    <location>
        <begin position="78"/>
        <end position="129"/>
    </location>
</feature>
<dbReference type="PANTHER" id="PTHR43112:SF3">
    <property type="entry name" value="FERREDOXIN-2, CHLOROPLASTIC"/>
    <property type="match status" value="1"/>
</dbReference>
<feature type="domain" description="2Fe-2S ferredoxin-type" evidence="11">
    <location>
        <begin position="155"/>
        <end position="245"/>
    </location>
</feature>
<dbReference type="InterPro" id="IPR001041">
    <property type="entry name" value="2Fe-2S_ferredoxin-type"/>
</dbReference>
<dbReference type="PROSITE" id="PS51085">
    <property type="entry name" value="2FE2S_FER_2"/>
    <property type="match status" value="1"/>
</dbReference>
<evidence type="ECO:0000256" key="8">
    <source>
        <dbReference type="ARBA" id="ARBA00034078"/>
    </source>
</evidence>
<feature type="compositionally biased region" description="Low complexity" evidence="9">
    <location>
        <begin position="106"/>
        <end position="116"/>
    </location>
</feature>
<keyword evidence="3" id="KW-0001">2Fe-2S</keyword>
<evidence type="ECO:0000256" key="2">
    <source>
        <dbReference type="ARBA" id="ARBA00022448"/>
    </source>
</evidence>
<evidence type="ECO:0000313" key="12">
    <source>
        <dbReference type="EMBL" id="ERG93234.1"/>
    </source>
</evidence>
<dbReference type="GO" id="GO:0051537">
    <property type="term" value="F:2 iron, 2 sulfur cluster binding"/>
    <property type="evidence" value="ECO:0007669"/>
    <property type="project" value="UniProtKB-KW"/>
</dbReference>
<dbReference type="SMART" id="SM00271">
    <property type="entry name" value="DnaJ"/>
    <property type="match status" value="1"/>
</dbReference>
<dbReference type="SUPFAM" id="SSF46565">
    <property type="entry name" value="Chaperone J-domain"/>
    <property type="match status" value="1"/>
</dbReference>
<feature type="compositionally biased region" description="Polar residues" evidence="9">
    <location>
        <begin position="86"/>
        <end position="105"/>
    </location>
</feature>
<dbReference type="Pfam" id="PF00226">
    <property type="entry name" value="DnaJ"/>
    <property type="match status" value="1"/>
</dbReference>
<comment type="similarity">
    <text evidence="1">Belongs to the 2Fe2S plant-type ferredoxin family.</text>
</comment>
<keyword evidence="7" id="KW-0411">Iron-sulfur</keyword>
<dbReference type="STRING" id="1238424.J07HQW1_03293"/>
<dbReference type="SUPFAM" id="SSF54292">
    <property type="entry name" value="2Fe-2S ferredoxin-like"/>
    <property type="match status" value="1"/>
</dbReference>
<dbReference type="PANTHER" id="PTHR43112">
    <property type="entry name" value="FERREDOXIN"/>
    <property type="match status" value="1"/>
</dbReference>
<dbReference type="CDD" id="cd00207">
    <property type="entry name" value="fer2"/>
    <property type="match status" value="1"/>
</dbReference>
<evidence type="ECO:0000256" key="9">
    <source>
        <dbReference type="SAM" id="MobiDB-lite"/>
    </source>
</evidence>
<keyword evidence="6" id="KW-0408">Iron</keyword>
<evidence type="ECO:0000256" key="6">
    <source>
        <dbReference type="ARBA" id="ARBA00023004"/>
    </source>
</evidence>
<evidence type="ECO:0000256" key="1">
    <source>
        <dbReference type="ARBA" id="ARBA00007874"/>
    </source>
</evidence>
<dbReference type="InterPro" id="IPR012675">
    <property type="entry name" value="Beta-grasp_dom_sf"/>
</dbReference>
<dbReference type="EMBL" id="KE356560">
    <property type="protein sequence ID" value="ERG93234.1"/>
    <property type="molecule type" value="Genomic_DNA"/>
</dbReference>
<evidence type="ECO:0000256" key="4">
    <source>
        <dbReference type="ARBA" id="ARBA00022723"/>
    </source>
</evidence>
<keyword evidence="2" id="KW-0813">Transport</keyword>
<dbReference type="GO" id="GO:0046872">
    <property type="term" value="F:metal ion binding"/>
    <property type="evidence" value="ECO:0007669"/>
    <property type="project" value="UniProtKB-KW"/>
</dbReference>
<comment type="cofactor">
    <cofactor evidence="8">
        <name>[2Fe-2S] cluster</name>
        <dbReference type="ChEBI" id="CHEBI:190135"/>
    </cofactor>
</comment>
<keyword evidence="5" id="KW-0249">Electron transport</keyword>
<dbReference type="HOGENOM" id="CLU_1264540_0_0_2"/>
<evidence type="ECO:0000256" key="5">
    <source>
        <dbReference type="ARBA" id="ARBA00022982"/>
    </source>
</evidence>
<dbReference type="Proteomes" id="UP000030649">
    <property type="component" value="Unassembled WGS sequence"/>
</dbReference>
<accession>U1MSQ0</accession>
<dbReference type="InterPro" id="IPR036010">
    <property type="entry name" value="2Fe-2S_ferredoxin-like_sf"/>
</dbReference>
<dbReference type="InterPro" id="IPR036869">
    <property type="entry name" value="J_dom_sf"/>
</dbReference>
<keyword evidence="4" id="KW-0479">Metal-binding</keyword>
<reference evidence="12 13" key="1">
    <citation type="journal article" date="2013" name="PLoS ONE">
        <title>Assembly-driven community genomics of a hypersaline microbial ecosystem.</title>
        <authorList>
            <person name="Podell S."/>
            <person name="Ugalde J.A."/>
            <person name="Narasingarao P."/>
            <person name="Banfield J.F."/>
            <person name="Heidelberg K.B."/>
            <person name="Allen E.E."/>
        </authorList>
    </citation>
    <scope>NUCLEOTIDE SEQUENCE [LARGE SCALE GENOMIC DNA]</scope>
    <source>
        <strain evidence="13">J07HQW1</strain>
    </source>
</reference>
<organism evidence="12 13">
    <name type="scientific">Haloquadratum walsbyi J07HQW1</name>
    <dbReference type="NCBI Taxonomy" id="1238424"/>
    <lineage>
        <taxon>Archaea</taxon>
        <taxon>Methanobacteriati</taxon>
        <taxon>Methanobacteriota</taxon>
        <taxon>Stenosarchaea group</taxon>
        <taxon>Halobacteria</taxon>
        <taxon>Halobacteriales</taxon>
        <taxon>Haloferacaceae</taxon>
        <taxon>Haloquadratum</taxon>
    </lineage>
</organism>
<gene>
    <name evidence="12" type="ORF">J07HQW1_03293</name>
</gene>
<feature type="domain" description="J" evidence="10">
    <location>
        <begin position="27"/>
        <end position="80"/>
    </location>
</feature>
<dbReference type="InterPro" id="IPR006058">
    <property type="entry name" value="2Fe2S_fd_BS"/>
</dbReference>
<evidence type="ECO:0000256" key="3">
    <source>
        <dbReference type="ARBA" id="ARBA00022714"/>
    </source>
</evidence>
<dbReference type="InterPro" id="IPR001623">
    <property type="entry name" value="DnaJ_domain"/>
</dbReference>
<dbReference type="PROSITE" id="PS50076">
    <property type="entry name" value="DNAJ_2"/>
    <property type="match status" value="1"/>
</dbReference>
<dbReference type="NCBIfam" id="NF041393">
    <property type="entry name" value="Frdxn_Halo"/>
    <property type="match status" value="1"/>
</dbReference>
<dbReference type="InterPro" id="IPR053441">
    <property type="entry name" value="2Fe2S_Ferredoxin"/>
</dbReference>
<evidence type="ECO:0000313" key="13">
    <source>
        <dbReference type="Proteomes" id="UP000030649"/>
    </source>
</evidence>
<evidence type="ECO:0000256" key="7">
    <source>
        <dbReference type="ARBA" id="ARBA00023014"/>
    </source>
</evidence>
<dbReference type="AlphaFoldDB" id="U1MSQ0"/>
<evidence type="ECO:0000259" key="10">
    <source>
        <dbReference type="PROSITE" id="PS50076"/>
    </source>
</evidence>
<dbReference type="Gene3D" id="1.10.287.110">
    <property type="entry name" value="DnaJ domain"/>
    <property type="match status" value="1"/>
</dbReference>
<dbReference type="PROSITE" id="PS00197">
    <property type="entry name" value="2FE2S_FER_1"/>
    <property type="match status" value="1"/>
</dbReference>
<dbReference type="Gene3D" id="3.10.20.30">
    <property type="match status" value="1"/>
</dbReference>